<feature type="transmembrane region" description="Helical" evidence="8">
    <location>
        <begin position="236"/>
        <end position="256"/>
    </location>
</feature>
<dbReference type="RefSeq" id="WP_116701717.1">
    <property type="nucleotide sequence ID" value="NZ_QUWV01000011.1"/>
</dbReference>
<keyword evidence="3" id="KW-0813">Transport</keyword>
<evidence type="ECO:0000256" key="1">
    <source>
        <dbReference type="ARBA" id="ARBA00004651"/>
    </source>
</evidence>
<dbReference type="Pfam" id="PF03595">
    <property type="entry name" value="SLAC1"/>
    <property type="match status" value="1"/>
</dbReference>
<protein>
    <submittedName>
        <fullName evidence="9">C4-dicarboxylate ABC transporter</fullName>
    </submittedName>
</protein>
<sequence>MISNITQRPVNRFRPFAGLEHPREVIRQFTPNWFAATMGTGILALTLPQMSGIGPEFRPVGEGLWFVTIALFLLFTALYTARWVMFSHEARRIFGHDVVSMFIGTIPMGLATIINGCLVFGTGIFGPAIIPLAETLWWIDVVMSLACGVGIPYLLFTRHQISLDSMTAVWLLPVVAAEVAGASGGLLAPYLADAHVQFVVLVTSYVLWAYSVPVALSILAILILRMALYKLPHGSMAASCWLALGPIGTGALGMLVMGGDAPAIFAANGLAQIGAVAQGIGAIAGLALWGLGLWWLICALLITIRYWRGGIPFNLGWWGYTFPLGVYTAATYRLGTTFHLAFFGYVGTILTAALALMWMIVAARTCAGAWKGHLFVSPCIGSQPKCNHGIS</sequence>
<dbReference type="PANTHER" id="PTHR31686">
    <property type="match status" value="1"/>
</dbReference>
<comment type="caution">
    <text evidence="9">The sequence shown here is derived from an EMBL/GenBank/DDBJ whole genome shotgun (WGS) entry which is preliminary data.</text>
</comment>
<feature type="transmembrane region" description="Helical" evidence="8">
    <location>
        <begin position="102"/>
        <end position="130"/>
    </location>
</feature>
<comment type="subcellular location">
    <subcellularLocation>
        <location evidence="1">Cell membrane</location>
        <topology evidence="1">Multi-pass membrane protein</topology>
    </subcellularLocation>
</comment>
<name>A0A371Z4F9_9PROT</name>
<keyword evidence="7 8" id="KW-0472">Membrane</keyword>
<evidence type="ECO:0000256" key="4">
    <source>
        <dbReference type="ARBA" id="ARBA00022475"/>
    </source>
</evidence>
<evidence type="ECO:0000256" key="3">
    <source>
        <dbReference type="ARBA" id="ARBA00022448"/>
    </source>
</evidence>
<evidence type="ECO:0000256" key="5">
    <source>
        <dbReference type="ARBA" id="ARBA00022692"/>
    </source>
</evidence>
<accession>A0A371Z4F9</accession>
<keyword evidence="5 8" id="KW-0812">Transmembrane</keyword>
<evidence type="ECO:0000256" key="6">
    <source>
        <dbReference type="ARBA" id="ARBA00022989"/>
    </source>
</evidence>
<keyword evidence="6 8" id="KW-1133">Transmembrane helix</keyword>
<dbReference type="InterPro" id="IPR038665">
    <property type="entry name" value="Voltage-dep_anion_channel_sf"/>
</dbReference>
<keyword evidence="10" id="KW-1185">Reference proteome</keyword>
<feature type="transmembrane region" description="Helical" evidence="8">
    <location>
        <begin position="315"/>
        <end position="334"/>
    </location>
</feature>
<evidence type="ECO:0000256" key="7">
    <source>
        <dbReference type="ARBA" id="ARBA00023136"/>
    </source>
</evidence>
<proteinExistence type="inferred from homology"/>
<dbReference type="AlphaFoldDB" id="A0A371Z4F9"/>
<reference evidence="9 10" key="1">
    <citation type="submission" date="2018-08" db="EMBL/GenBank/DDBJ databases">
        <title>Komagataeibacter sp. AV 382.</title>
        <authorList>
            <person name="Skraban J."/>
            <person name="Trcek J."/>
        </authorList>
    </citation>
    <scope>NUCLEOTIDE SEQUENCE [LARGE SCALE GENOMIC DNA]</scope>
    <source>
        <strain evidence="9 10">AV 382</strain>
    </source>
</reference>
<feature type="transmembrane region" description="Helical" evidence="8">
    <location>
        <begin position="340"/>
        <end position="361"/>
    </location>
</feature>
<feature type="transmembrane region" description="Helical" evidence="8">
    <location>
        <begin position="198"/>
        <end position="224"/>
    </location>
</feature>
<feature type="transmembrane region" description="Helical" evidence="8">
    <location>
        <begin position="136"/>
        <end position="156"/>
    </location>
</feature>
<dbReference type="InterPro" id="IPR051629">
    <property type="entry name" value="Sulfite_efflux_TDT"/>
</dbReference>
<gene>
    <name evidence="9" type="ORF">DY926_01260</name>
</gene>
<feature type="transmembrane region" description="Helical" evidence="8">
    <location>
        <begin position="276"/>
        <end position="303"/>
    </location>
</feature>
<comment type="similarity">
    <text evidence="2">Belongs to the tellurite-resistance/dicarboxylate transporter (TDT) family.</text>
</comment>
<feature type="transmembrane region" description="Helical" evidence="8">
    <location>
        <begin position="168"/>
        <end position="192"/>
    </location>
</feature>
<dbReference type="PANTHER" id="PTHR31686:SF1">
    <property type="entry name" value="SULFITE EFFLUX PUMP SSU1"/>
    <property type="match status" value="1"/>
</dbReference>
<dbReference type="OrthoDB" id="958273at2"/>
<dbReference type="Gene3D" id="1.50.10.150">
    <property type="entry name" value="Voltage-dependent anion channel"/>
    <property type="match status" value="1"/>
</dbReference>
<organism evidence="9 10">
    <name type="scientific">Komagataeibacter melaceti</name>
    <dbReference type="NCBI Taxonomy" id="2766577"/>
    <lineage>
        <taxon>Bacteria</taxon>
        <taxon>Pseudomonadati</taxon>
        <taxon>Pseudomonadota</taxon>
        <taxon>Alphaproteobacteria</taxon>
        <taxon>Acetobacterales</taxon>
        <taxon>Acetobacteraceae</taxon>
        <taxon>Komagataeibacter</taxon>
    </lineage>
</organism>
<dbReference type="Proteomes" id="UP000262371">
    <property type="component" value="Unassembled WGS sequence"/>
</dbReference>
<dbReference type="InterPro" id="IPR004695">
    <property type="entry name" value="SLAC1/Mae1/Ssu1/TehA"/>
</dbReference>
<dbReference type="GO" id="GO:0000319">
    <property type="term" value="F:sulfite transmembrane transporter activity"/>
    <property type="evidence" value="ECO:0007669"/>
    <property type="project" value="TreeGrafter"/>
</dbReference>
<evidence type="ECO:0000256" key="2">
    <source>
        <dbReference type="ARBA" id="ARBA00008566"/>
    </source>
</evidence>
<feature type="transmembrane region" description="Helical" evidence="8">
    <location>
        <begin position="33"/>
        <end position="51"/>
    </location>
</feature>
<dbReference type="CDD" id="cd09318">
    <property type="entry name" value="TDT_SSU1"/>
    <property type="match status" value="1"/>
</dbReference>
<evidence type="ECO:0000313" key="9">
    <source>
        <dbReference type="EMBL" id="RFD21373.1"/>
    </source>
</evidence>
<keyword evidence="4" id="KW-1003">Cell membrane</keyword>
<dbReference type="GO" id="GO:0005886">
    <property type="term" value="C:plasma membrane"/>
    <property type="evidence" value="ECO:0007669"/>
    <property type="project" value="UniProtKB-SubCell"/>
</dbReference>
<feature type="transmembrane region" description="Helical" evidence="8">
    <location>
        <begin position="63"/>
        <end position="81"/>
    </location>
</feature>
<evidence type="ECO:0000313" key="10">
    <source>
        <dbReference type="Proteomes" id="UP000262371"/>
    </source>
</evidence>
<dbReference type="EMBL" id="QUWV01000011">
    <property type="protein sequence ID" value="RFD21373.1"/>
    <property type="molecule type" value="Genomic_DNA"/>
</dbReference>
<evidence type="ECO:0000256" key="8">
    <source>
        <dbReference type="SAM" id="Phobius"/>
    </source>
</evidence>